<feature type="domain" description="GAF" evidence="2">
    <location>
        <begin position="28"/>
        <end position="180"/>
    </location>
</feature>
<dbReference type="Gene3D" id="1.10.10.2840">
    <property type="entry name" value="PucR C-terminal helix-turn-helix domain"/>
    <property type="match status" value="1"/>
</dbReference>
<reference evidence="3" key="1">
    <citation type="submission" date="2022-05" db="EMBL/GenBank/DDBJ databases">
        <authorList>
            <person name="Park J.-S."/>
        </authorList>
    </citation>
    <scope>NUCLEOTIDE SEQUENCE</scope>
    <source>
        <strain evidence="3">2012CJ41-6</strain>
    </source>
</reference>
<organism evidence="3 4">
    <name type="scientific">Ruegeria spongiae</name>
    <dbReference type="NCBI Taxonomy" id="2942209"/>
    <lineage>
        <taxon>Bacteria</taxon>
        <taxon>Pseudomonadati</taxon>
        <taxon>Pseudomonadota</taxon>
        <taxon>Alphaproteobacteria</taxon>
        <taxon>Rhodobacterales</taxon>
        <taxon>Roseobacteraceae</taxon>
        <taxon>Ruegeria</taxon>
    </lineage>
</organism>
<dbReference type="Pfam" id="PF17853">
    <property type="entry name" value="GGDEF_2"/>
    <property type="match status" value="1"/>
</dbReference>
<dbReference type="InterPro" id="IPR042070">
    <property type="entry name" value="PucR_C-HTH_sf"/>
</dbReference>
<dbReference type="EMBL" id="JAMFMB010000052">
    <property type="protein sequence ID" value="MCL6286088.1"/>
    <property type="molecule type" value="Genomic_DNA"/>
</dbReference>
<evidence type="ECO:0000313" key="4">
    <source>
        <dbReference type="Proteomes" id="UP001203880"/>
    </source>
</evidence>
<evidence type="ECO:0000313" key="3">
    <source>
        <dbReference type="EMBL" id="MCL6286088.1"/>
    </source>
</evidence>
<name>A0ABT0Q887_9RHOB</name>
<dbReference type="InterPro" id="IPR003018">
    <property type="entry name" value="GAF"/>
</dbReference>
<dbReference type="Proteomes" id="UP001203880">
    <property type="component" value="Unassembled WGS sequence"/>
</dbReference>
<comment type="caution">
    <text evidence="3">The sequence shown here is derived from an EMBL/GenBank/DDBJ whole genome shotgun (WGS) entry which is preliminary data.</text>
</comment>
<evidence type="ECO:0000259" key="2">
    <source>
        <dbReference type="SMART" id="SM00065"/>
    </source>
</evidence>
<dbReference type="PANTHER" id="PTHR33744">
    <property type="entry name" value="CARBOHYDRATE DIACID REGULATOR"/>
    <property type="match status" value="1"/>
</dbReference>
<comment type="similarity">
    <text evidence="1">Belongs to the CdaR family.</text>
</comment>
<proteinExistence type="inferred from homology"/>
<dbReference type="InterPro" id="IPR041522">
    <property type="entry name" value="CdaR_GGDEF"/>
</dbReference>
<dbReference type="SUPFAM" id="SSF55781">
    <property type="entry name" value="GAF domain-like"/>
    <property type="match status" value="1"/>
</dbReference>
<dbReference type="InterPro" id="IPR029016">
    <property type="entry name" value="GAF-like_dom_sf"/>
</dbReference>
<protein>
    <submittedName>
        <fullName evidence="3">Helix-turn-helix domain-containing protein</fullName>
    </submittedName>
</protein>
<sequence>MSHSSVSSEANLFKNIADLALFIDASQDATETYRHLTRGVCEHSQWDISSIQIFDEAQGRTIPIVRFDPETEGEVTSFEGWDASISPVASVLESGELLILNDAAEQEEFPGFRQDARARGYHTSVIIPLDVCDENHRPMVYNVASRSIVDLKPSDISFLQCVADLSSIAIRKVQRIEKEKKEVHRLRAILESMTDSLALTLDNDAAESLAVGLSGLFPSGWLAVDLTSGRGLFDPAAPPPLPLKNNNRMPDEVITAALSVHGKTMLDITDLRVNDTKLKVRACALKIDATHVGSLFFFGTSELSEHESTSAQAGRLALSSFILRSFVEFKAKRTTARRLLTRLVSQDWHDPEEIQDEAHQLEFDLSSPFRLLVLCTDRAEDFTDSAQSFILRSAQQNFGPTISCVMNDKLVMLVNVSKKSIGKKKRSEFLKRIKPLVSQQVLLVMSDVSTDIRQLSQFYESCKSILVLGQTMGIVGWVSSANVGSLPVLLASVDMNSVSDFLDRLLEPLLKKGEKKSRVAIDTIATFLRTGRRYQETADTLNIHVSTLRYRLETLKEQAGIDFDDPDVCFELDLAIRLLNLKST</sequence>
<dbReference type="Pfam" id="PF13556">
    <property type="entry name" value="HTH_30"/>
    <property type="match status" value="1"/>
</dbReference>
<accession>A0ABT0Q887</accession>
<dbReference type="RefSeq" id="WP_249713504.1">
    <property type="nucleotide sequence ID" value="NZ_JAMFMB010000052.1"/>
</dbReference>
<dbReference type="InterPro" id="IPR025736">
    <property type="entry name" value="PucR_C-HTH_dom"/>
</dbReference>
<gene>
    <name evidence="3" type="ORF">M3P21_21490</name>
</gene>
<dbReference type="InterPro" id="IPR051448">
    <property type="entry name" value="CdaR-like_regulators"/>
</dbReference>
<keyword evidence="4" id="KW-1185">Reference proteome</keyword>
<dbReference type="SMART" id="SM00065">
    <property type="entry name" value="GAF"/>
    <property type="match status" value="1"/>
</dbReference>
<evidence type="ECO:0000256" key="1">
    <source>
        <dbReference type="ARBA" id="ARBA00006754"/>
    </source>
</evidence>
<dbReference type="Gene3D" id="3.30.450.40">
    <property type="match status" value="1"/>
</dbReference>
<dbReference type="Pfam" id="PF13185">
    <property type="entry name" value="GAF_2"/>
    <property type="match status" value="1"/>
</dbReference>